<feature type="compositionally biased region" description="Polar residues" evidence="9">
    <location>
        <begin position="483"/>
        <end position="493"/>
    </location>
</feature>
<evidence type="ECO:0000256" key="5">
    <source>
        <dbReference type="ARBA" id="ARBA00022844"/>
    </source>
</evidence>
<keyword evidence="3 8" id="KW-0945">Host-virus interaction</keyword>
<evidence type="ECO:0000313" key="11">
    <source>
        <dbReference type="Proteomes" id="UP000146474"/>
    </source>
</evidence>
<dbReference type="GO" id="GO:0039620">
    <property type="term" value="C:T=7 icosahedral viral capsid"/>
    <property type="evidence" value="ECO:0007669"/>
    <property type="project" value="UniProtKB-KW"/>
</dbReference>
<dbReference type="GO" id="GO:0046718">
    <property type="term" value="P:symbiont entry into host cell"/>
    <property type="evidence" value="ECO:0007669"/>
    <property type="project" value="UniProtKB-UniRule"/>
</dbReference>
<accession>A0A1B2K221</accession>
<dbReference type="InterPro" id="IPR002210">
    <property type="entry name" value="Capsid_L1_Papillomavir"/>
</dbReference>
<proteinExistence type="inferred from homology"/>
<comment type="subcellular location">
    <subcellularLocation>
        <location evidence="1 8">Virion</location>
    </subcellularLocation>
</comment>
<evidence type="ECO:0000256" key="6">
    <source>
        <dbReference type="ARBA" id="ARBA00022921"/>
    </source>
</evidence>
<dbReference type="GO" id="GO:0005198">
    <property type="term" value="F:structural molecule activity"/>
    <property type="evidence" value="ECO:0007669"/>
    <property type="project" value="InterPro"/>
</dbReference>
<keyword evidence="6 8" id="KW-0426">Late protein</keyword>
<dbReference type="GeneID" id="28544394"/>
<dbReference type="InterPro" id="IPR036973">
    <property type="entry name" value="Capsid_L1_sf_Papillomavir"/>
</dbReference>
<organism evidence="10 11">
    <name type="scientific">Bos taurus papillomavirus 18</name>
    <dbReference type="NCBI Taxonomy" id="1887216"/>
    <lineage>
        <taxon>Viruses</taxon>
        <taxon>Monodnaviria</taxon>
        <taxon>Shotokuvirae</taxon>
        <taxon>Cossaviricota</taxon>
        <taxon>Papovaviricetes</taxon>
        <taxon>Zurhausenvirales</taxon>
        <taxon>Papillomaviridae</taxon>
        <taxon>Firstpapillomavirinae</taxon>
        <taxon>Dyokappapapillomavirus</taxon>
        <taxon>Dyokappapapillomavirus 4</taxon>
    </lineage>
</organism>
<feature type="region of interest" description="Disordered" evidence="9">
    <location>
        <begin position="480"/>
        <end position="502"/>
    </location>
</feature>
<gene>
    <name evidence="8 10" type="primary">L1</name>
</gene>
<dbReference type="Pfam" id="PF00500">
    <property type="entry name" value="Late_protein_L1"/>
    <property type="match status" value="1"/>
</dbReference>
<evidence type="ECO:0000256" key="9">
    <source>
        <dbReference type="SAM" id="MobiDB-lite"/>
    </source>
</evidence>
<name>A0A1B2K221_9PAPI</name>
<dbReference type="SUPFAM" id="SSF88648">
    <property type="entry name" value="Group I dsDNA viruses"/>
    <property type="match status" value="1"/>
</dbReference>
<keyword evidence="4 8" id="KW-1161">Viral attachment to host cell</keyword>
<evidence type="ECO:0000256" key="2">
    <source>
        <dbReference type="ARBA" id="ARBA00022561"/>
    </source>
</evidence>
<comment type="subunit">
    <text evidence="8">Self-assembles into homopentamers. The capsid has an icosahedral symmetry and consists of 72 capsomers, with each capsomer being a pentamer of L1. Interacts with the minor capsid protein L2; this interaction is necessary for viral genome encapsidation.</text>
</comment>
<dbReference type="PRINTS" id="PR00865">
    <property type="entry name" value="HPVCAPSIDL1"/>
</dbReference>
<comment type="function">
    <text evidence="8">Forms an icosahedral capsid with a T=7 symmetry and a 50 nm diameter. The capsid is composed of 72 pentamers linked to each other by disulfide bonds and associated with L2 proteins. Binds to heparan sulfate proteoglycans on cell surface of basal layer keratinocytes to provide initial virion attachment. This binding mediates a conformational change in the virus capsid that facilitates efficient infection. The virion enters the host cell via endocytosis. During virus trafficking, L1 protein dissociates from the viral DNA and the genomic DNA is released to the host nucleus. The virion assembly takes place within the cell nucleus. Encapsulates the genomic DNA together with protein L2.</text>
</comment>
<dbReference type="GO" id="GO:0019062">
    <property type="term" value="P:virion attachment to host cell"/>
    <property type="evidence" value="ECO:0007669"/>
    <property type="project" value="UniProtKB-UniRule"/>
</dbReference>
<reference evidence="10 11" key="1">
    <citation type="submission" date="2016-01" db="EMBL/GenBank/DDBJ databases">
        <title>How many papillomavirus species can be undetected in fibropapillomas?</title>
        <authorList>
            <person name="Daudt C."/>
            <person name="Chaves da Silva F.R."/>
            <person name="Streck A.F."/>
            <person name="Weber M.N."/>
            <person name="Cibulski S.P."/>
            <person name="Canal C.W."/>
        </authorList>
    </citation>
    <scope>NUCLEOTIDE SEQUENCE [LARGE SCALE GENOMIC DNA]</scope>
</reference>
<dbReference type="Proteomes" id="UP000146474">
    <property type="component" value="Genome"/>
</dbReference>
<dbReference type="Gene3D" id="2.60.175.20">
    <property type="entry name" value="Major capsid L1 (late) superfamily, Papillomavirus"/>
    <property type="match status" value="1"/>
</dbReference>
<comment type="similarity">
    <text evidence="8">Belongs to the papillomaviridae L1 protein family.</text>
</comment>
<keyword evidence="8" id="KW-1145">T=7 icosahedral capsid protein</keyword>
<dbReference type="InterPro" id="IPR011222">
    <property type="entry name" value="dsDNA_vir_gr_I_capsid"/>
</dbReference>
<protein>
    <recommendedName>
        <fullName evidence="8">Major capsid protein L1</fullName>
    </recommendedName>
</protein>
<keyword evidence="2 8" id="KW-0167">Capsid protein</keyword>
<dbReference type="RefSeq" id="YP_009272598.1">
    <property type="nucleotide sequence ID" value="NC_030798.1"/>
</dbReference>
<dbReference type="OrthoDB" id="5037at10239"/>
<evidence type="ECO:0000256" key="4">
    <source>
        <dbReference type="ARBA" id="ARBA00022804"/>
    </source>
</evidence>
<evidence type="ECO:0000256" key="3">
    <source>
        <dbReference type="ARBA" id="ARBA00022581"/>
    </source>
</evidence>
<evidence type="ECO:0000256" key="7">
    <source>
        <dbReference type="ARBA" id="ARBA00023296"/>
    </source>
</evidence>
<evidence type="ECO:0000256" key="8">
    <source>
        <dbReference type="RuleBase" id="RU361248"/>
    </source>
</evidence>
<evidence type="ECO:0000256" key="1">
    <source>
        <dbReference type="ARBA" id="ARBA00004328"/>
    </source>
</evidence>
<evidence type="ECO:0000313" key="10">
    <source>
        <dbReference type="EMBL" id="ANZ90249.1"/>
    </source>
</evidence>
<keyword evidence="5 8" id="KW-0946">Virion</keyword>
<dbReference type="KEGG" id="vg:28544394"/>
<keyword evidence="7 8" id="KW-1160">Virus entry into host cell</keyword>
<dbReference type="EMBL" id="KU519393">
    <property type="protein sequence ID" value="ANZ90249.1"/>
    <property type="molecule type" value="Genomic_DNA"/>
</dbReference>
<keyword evidence="11" id="KW-1185">Reference proteome</keyword>
<sequence length="502" mass="57130">MAVWVPSKNKYFYPATPVARILSTDDYVQRTGIFYHGSSDRLLAVGNPQHEVTLDGGGRIPKVSPQQYRTFRLKLPDPNQFAFPDKDFYDPSTERLVWGLAGVQVDRGGPLGIGVSGHPLTNKFHDVENQGLYLGTQGVDDRQNVGSDGKQMQLLIVGSQPSMGEHWGIGETCTSEPVKEGECPPLKPFHTVIEDGDMLDMGYGNFDFAALQLTKSGVPLEITQEKCKYPDFIGMSQDTYGDRLFFWVRHEQLYLRHFNNKAGTIKETLPESLYYKTEDHSHSPIDSHMYYGSPSMSLVSSANQIFSKPYWLVQSQGANNGMLWFNDLFITAADNTRGVSVHITVKKEDAGDMENYTSSNFNIFTRHCEQYDISFIVELCKVPLTPETVTLLHQMNPKILERWNLGVNPPSTSVADTYRFLQNQAHTCQKQNTSTEEDMYKDYKFWTVDMTDKLSADLSQFNLGRKFMMHFNRNRRTVRGTNKRVSTNSNTNKTVKRRRKNV</sequence>